<dbReference type="EMBL" id="VFWZ01000002">
    <property type="protein sequence ID" value="TPN86820.1"/>
    <property type="molecule type" value="Genomic_DNA"/>
</dbReference>
<keyword evidence="1" id="KW-0472">Membrane</keyword>
<accession>A0A504JJW0</accession>
<organism evidence="2 3">
    <name type="scientific">Aquimarina algicola</name>
    <dbReference type="NCBI Taxonomy" id="2589995"/>
    <lineage>
        <taxon>Bacteria</taxon>
        <taxon>Pseudomonadati</taxon>
        <taxon>Bacteroidota</taxon>
        <taxon>Flavobacteriia</taxon>
        <taxon>Flavobacteriales</taxon>
        <taxon>Flavobacteriaceae</taxon>
        <taxon>Aquimarina</taxon>
    </lineage>
</organism>
<feature type="transmembrane region" description="Helical" evidence="1">
    <location>
        <begin position="12"/>
        <end position="28"/>
    </location>
</feature>
<evidence type="ECO:0000313" key="3">
    <source>
        <dbReference type="Proteomes" id="UP000315540"/>
    </source>
</evidence>
<gene>
    <name evidence="2" type="ORF">FHK87_04235</name>
</gene>
<sequence length="398" mass="46496">MINIDTESFFKIIFFVLIAFVVYIIFGQTKISTLFQAKNIIKIVVFIISASIIYIYSKDPVISFLSSKTLPKEVASYKSLSEAPLVSDNYEMVPLFIQNKRRGFVFYSLLYDQINDSNYIIGFDKNRQLEHTAYWKLSNQGDVIDSISVVDPRLFNCGVFFESDYYIDWFNTGDKAKKKYLRIIDDENLSLDEIKNYIDEAIMIDVGVDYSNKENTVLELFLLSEGGWTRLKSKKLYNAIIPVEEENDYQSKGKKELFEMEDSETFSIRLEKYLGIFKKRFTTLKKEEHVSPEKKCAIQIEAFEKKQRFKPPFFSMTSYGYAGWYGTGFVKLKSRSISFPFKLEAFENEDGVIRTGIELYYPMIEKGKDLIIVKVGSKKNREQLQDYYGLYVLRKKNL</sequence>
<comment type="caution">
    <text evidence="2">The sequence shown here is derived from an EMBL/GenBank/DDBJ whole genome shotgun (WGS) entry which is preliminary data.</text>
</comment>
<name>A0A504JJW0_9FLAO</name>
<keyword evidence="3" id="KW-1185">Reference proteome</keyword>
<evidence type="ECO:0008006" key="4">
    <source>
        <dbReference type="Google" id="ProtNLM"/>
    </source>
</evidence>
<dbReference type="OrthoDB" id="1411066at2"/>
<evidence type="ECO:0000313" key="2">
    <source>
        <dbReference type="EMBL" id="TPN86820.1"/>
    </source>
</evidence>
<keyword evidence="1" id="KW-0812">Transmembrane</keyword>
<protein>
    <recommendedName>
        <fullName evidence="4">DUF2931 family protein</fullName>
    </recommendedName>
</protein>
<dbReference type="RefSeq" id="WP_140590278.1">
    <property type="nucleotide sequence ID" value="NZ_VFWZ01000002.1"/>
</dbReference>
<proteinExistence type="predicted"/>
<feature type="transmembrane region" description="Helical" evidence="1">
    <location>
        <begin position="40"/>
        <end position="57"/>
    </location>
</feature>
<keyword evidence="1" id="KW-1133">Transmembrane helix</keyword>
<dbReference type="AlphaFoldDB" id="A0A504JJW0"/>
<evidence type="ECO:0000256" key="1">
    <source>
        <dbReference type="SAM" id="Phobius"/>
    </source>
</evidence>
<reference evidence="2 3" key="1">
    <citation type="submission" date="2019-06" db="EMBL/GenBank/DDBJ databases">
        <authorList>
            <person name="Meng X."/>
        </authorList>
    </citation>
    <scope>NUCLEOTIDE SEQUENCE [LARGE SCALE GENOMIC DNA]</scope>
    <source>
        <strain evidence="2 3">M625</strain>
    </source>
</reference>
<dbReference type="Proteomes" id="UP000315540">
    <property type="component" value="Unassembled WGS sequence"/>
</dbReference>